<evidence type="ECO:0000256" key="3">
    <source>
        <dbReference type="ARBA" id="ARBA00023163"/>
    </source>
</evidence>
<evidence type="ECO:0000313" key="7">
    <source>
        <dbReference type="EMBL" id="NBG94316.1"/>
    </source>
</evidence>
<evidence type="ECO:0000313" key="8">
    <source>
        <dbReference type="Proteomes" id="UP000470384"/>
    </source>
</evidence>
<dbReference type="InterPro" id="IPR001647">
    <property type="entry name" value="HTH_TetR"/>
</dbReference>
<comment type="caution">
    <text evidence="7">The sequence shown here is derived from an EMBL/GenBank/DDBJ whole genome shotgun (WGS) entry which is preliminary data.</text>
</comment>
<evidence type="ECO:0000256" key="2">
    <source>
        <dbReference type="ARBA" id="ARBA00023125"/>
    </source>
</evidence>
<dbReference type="InterPro" id="IPR054156">
    <property type="entry name" value="YxaF_TetR_C"/>
</dbReference>
<gene>
    <name evidence="7" type="ORF">GTQ45_01060</name>
</gene>
<dbReference type="Pfam" id="PF21993">
    <property type="entry name" value="TetR_C_13_2"/>
    <property type="match status" value="1"/>
</dbReference>
<dbReference type="InterPro" id="IPR036271">
    <property type="entry name" value="Tet_transcr_reg_TetR-rel_C_sf"/>
</dbReference>
<dbReference type="OrthoDB" id="9811084at2"/>
<dbReference type="RefSeq" id="WP_160586438.1">
    <property type="nucleotide sequence ID" value="NZ_BMHN01000001.1"/>
</dbReference>
<sequence length="212" mass="23677">MVTGRPAVGRKNVDAGKTAGKGGGQTRELILAVADRLFYERGFEATSFADIAGVAGLSRGNFYYHFKTKDEILDAVIDLRLANTRAMLRDWQAESDSPRDRIVSFIRILITNRASIMAHGCPVGTLNNELAKLEHAHRGRARQVFTLFRRWLVGQFEQLGFADAADDLAMHVLMRSQGVAALATAFRDKAFVAREVDDMCRWLDAEIARLRH</sequence>
<evidence type="ECO:0000256" key="4">
    <source>
        <dbReference type="PROSITE-ProRule" id="PRU00335"/>
    </source>
</evidence>
<organism evidence="7 8">
    <name type="scientific">Pyruvatibacter mobilis</name>
    <dbReference type="NCBI Taxonomy" id="1712261"/>
    <lineage>
        <taxon>Bacteria</taxon>
        <taxon>Pseudomonadati</taxon>
        <taxon>Pseudomonadota</taxon>
        <taxon>Alphaproteobacteria</taxon>
        <taxon>Hyphomicrobiales</taxon>
        <taxon>Parvibaculaceae</taxon>
        <taxon>Pyruvatibacter</taxon>
    </lineage>
</organism>
<dbReference type="AlphaFoldDB" id="A0A845Q887"/>
<dbReference type="Gene3D" id="1.10.357.10">
    <property type="entry name" value="Tetracycline Repressor, domain 2"/>
    <property type="match status" value="1"/>
</dbReference>
<dbReference type="PANTHER" id="PTHR47506">
    <property type="entry name" value="TRANSCRIPTIONAL REGULATORY PROTEIN"/>
    <property type="match status" value="1"/>
</dbReference>
<dbReference type="Pfam" id="PF00440">
    <property type="entry name" value="TetR_N"/>
    <property type="match status" value="1"/>
</dbReference>
<accession>A0A845Q887</accession>
<dbReference type="Proteomes" id="UP000470384">
    <property type="component" value="Unassembled WGS sequence"/>
</dbReference>
<proteinExistence type="predicted"/>
<keyword evidence="2 4" id="KW-0238">DNA-binding</keyword>
<keyword evidence="1" id="KW-0805">Transcription regulation</keyword>
<feature type="domain" description="HTH tetR-type" evidence="6">
    <location>
        <begin position="24"/>
        <end position="84"/>
    </location>
</feature>
<dbReference type="EMBL" id="WXYQ01000001">
    <property type="protein sequence ID" value="NBG94316.1"/>
    <property type="molecule type" value="Genomic_DNA"/>
</dbReference>
<protein>
    <submittedName>
        <fullName evidence="7">TetR family transcriptional regulator</fullName>
    </submittedName>
</protein>
<dbReference type="SUPFAM" id="SSF48498">
    <property type="entry name" value="Tetracyclin repressor-like, C-terminal domain"/>
    <property type="match status" value="1"/>
</dbReference>
<reference evidence="7 8" key="1">
    <citation type="journal article" date="2016" name="Int. J. Syst. Evol. Microbiol.">
        <title>Pyruvatibacter mobilis gen. nov., sp. nov., a marine bacterium from the culture broth of Picochlorum sp. 122.</title>
        <authorList>
            <person name="Wang G."/>
            <person name="Tang M."/>
            <person name="Wu H."/>
            <person name="Dai S."/>
            <person name="Li T."/>
            <person name="Chen C."/>
            <person name="He H."/>
            <person name="Fan J."/>
            <person name="Xiang W."/>
            <person name="Li X."/>
        </authorList>
    </citation>
    <scope>NUCLEOTIDE SEQUENCE [LARGE SCALE GENOMIC DNA]</scope>
    <source>
        <strain evidence="7 8">GYP-11</strain>
    </source>
</reference>
<evidence type="ECO:0000259" key="6">
    <source>
        <dbReference type="PROSITE" id="PS50977"/>
    </source>
</evidence>
<dbReference type="GeneID" id="300656373"/>
<dbReference type="SUPFAM" id="SSF46689">
    <property type="entry name" value="Homeodomain-like"/>
    <property type="match status" value="1"/>
</dbReference>
<dbReference type="GO" id="GO:0003677">
    <property type="term" value="F:DNA binding"/>
    <property type="evidence" value="ECO:0007669"/>
    <property type="project" value="UniProtKB-UniRule"/>
</dbReference>
<keyword evidence="3" id="KW-0804">Transcription</keyword>
<keyword evidence="8" id="KW-1185">Reference proteome</keyword>
<feature type="region of interest" description="Disordered" evidence="5">
    <location>
        <begin position="1"/>
        <end position="23"/>
    </location>
</feature>
<dbReference type="PANTHER" id="PTHR47506:SF1">
    <property type="entry name" value="HTH-TYPE TRANSCRIPTIONAL REGULATOR YJDC"/>
    <property type="match status" value="1"/>
</dbReference>
<dbReference type="InterPro" id="IPR009057">
    <property type="entry name" value="Homeodomain-like_sf"/>
</dbReference>
<feature type="DNA-binding region" description="H-T-H motif" evidence="4">
    <location>
        <begin position="47"/>
        <end position="66"/>
    </location>
</feature>
<name>A0A845Q887_9HYPH</name>
<dbReference type="PROSITE" id="PS50977">
    <property type="entry name" value="HTH_TETR_2"/>
    <property type="match status" value="1"/>
</dbReference>
<dbReference type="PRINTS" id="PR00455">
    <property type="entry name" value="HTHTETR"/>
</dbReference>
<evidence type="ECO:0000256" key="5">
    <source>
        <dbReference type="SAM" id="MobiDB-lite"/>
    </source>
</evidence>
<evidence type="ECO:0000256" key="1">
    <source>
        <dbReference type="ARBA" id="ARBA00023015"/>
    </source>
</evidence>